<comment type="caution">
    <text evidence="1">The sequence shown here is derived from an EMBL/GenBank/DDBJ whole genome shotgun (WGS) entry which is preliminary data.</text>
</comment>
<evidence type="ECO:0000313" key="2">
    <source>
        <dbReference type="Proteomes" id="UP000249123"/>
    </source>
</evidence>
<accession>A0A062TZL5</accession>
<dbReference type="Proteomes" id="UP000249123">
    <property type="component" value="Unassembled WGS sequence"/>
</dbReference>
<dbReference type="GO" id="GO:0015385">
    <property type="term" value="F:sodium:proton antiporter activity"/>
    <property type="evidence" value="ECO:0007669"/>
    <property type="project" value="TreeGrafter"/>
</dbReference>
<reference evidence="1 2" key="1">
    <citation type="submission" date="2013-04" db="EMBL/GenBank/DDBJ databases">
        <title>Hyphomonas sp. T24B3 Genome Sequencing.</title>
        <authorList>
            <person name="Lai Q."/>
            <person name="Shao Z."/>
        </authorList>
    </citation>
    <scope>NUCLEOTIDE SEQUENCE [LARGE SCALE GENOMIC DNA]</scope>
    <source>
        <strain evidence="1 2">T24B3</strain>
    </source>
</reference>
<dbReference type="PANTHER" id="PTHR34703">
    <property type="entry name" value="ANTIPORTER SUBUNIT MNHG2-RELATED"/>
    <property type="match status" value="1"/>
</dbReference>
<dbReference type="InterPro" id="IPR005133">
    <property type="entry name" value="PhaG_MnhG_YufB"/>
</dbReference>
<dbReference type="NCBIfam" id="TIGR01300">
    <property type="entry name" value="CPA3_mnhG_phaG"/>
    <property type="match status" value="1"/>
</dbReference>
<dbReference type="Pfam" id="PF03334">
    <property type="entry name" value="PhaG_MnhG_YufB"/>
    <property type="match status" value="1"/>
</dbReference>
<keyword evidence="2" id="KW-1185">Reference proteome</keyword>
<sequence>MGDLFANIADFWGMVRFPLGAALCLGGGILCLIGSVGVLRFPDFYTRLHAASITDTAGAILILLGMGLMAPGWLVVSKLVAIFVFLFLTGPASSHAAANAAHTAGLQPVIGPIGQRSDDDDEAA</sequence>
<protein>
    <recommendedName>
        <fullName evidence="3">Sodium:proton antiporter</fullName>
    </recommendedName>
</protein>
<dbReference type="AlphaFoldDB" id="A0A062TZL5"/>
<accession>A0A328JSL9</accession>
<proteinExistence type="predicted"/>
<dbReference type="RefSeq" id="WP_081815087.1">
    <property type="nucleotide sequence ID" value="NZ_AWFA01000067.1"/>
</dbReference>
<dbReference type="eggNOG" id="COG1320">
    <property type="taxonomic scope" value="Bacteria"/>
</dbReference>
<evidence type="ECO:0000313" key="1">
    <source>
        <dbReference type="EMBL" id="RAN30396.1"/>
    </source>
</evidence>
<organism evidence="1 2">
    <name type="scientific">Hyphomonas pacifica</name>
    <dbReference type="NCBI Taxonomy" id="1280941"/>
    <lineage>
        <taxon>Bacteria</taxon>
        <taxon>Pseudomonadati</taxon>
        <taxon>Pseudomonadota</taxon>
        <taxon>Alphaproteobacteria</taxon>
        <taxon>Hyphomonadales</taxon>
        <taxon>Hyphomonadaceae</taxon>
        <taxon>Hyphomonas</taxon>
    </lineage>
</organism>
<gene>
    <name evidence="1" type="ORF">HY3_06135</name>
</gene>
<name>A0A062TZL5_9PROT</name>
<dbReference type="STRING" id="1280941.HY2_05165"/>
<dbReference type="PANTHER" id="PTHR34703:SF1">
    <property type="entry name" value="ANTIPORTER SUBUNIT MNHG2-RELATED"/>
    <property type="match status" value="1"/>
</dbReference>
<evidence type="ECO:0008006" key="3">
    <source>
        <dbReference type="Google" id="ProtNLM"/>
    </source>
</evidence>
<dbReference type="EMBL" id="AWFB01000089">
    <property type="protein sequence ID" value="RAN30396.1"/>
    <property type="molecule type" value="Genomic_DNA"/>
</dbReference>